<proteinExistence type="predicted"/>
<accession>A0A7R9LWQ3</accession>
<feature type="non-terminal residue" evidence="2">
    <location>
        <position position="1"/>
    </location>
</feature>
<keyword evidence="3" id="KW-1185">Reference proteome</keyword>
<dbReference type="AlphaFoldDB" id="A0A7R9LWQ3"/>
<dbReference type="OrthoDB" id="10016665at2759"/>
<gene>
    <name evidence="2" type="ORF">ONB1V03_LOCUS7121</name>
</gene>
<dbReference type="SUPFAM" id="SSF54236">
    <property type="entry name" value="Ubiquitin-like"/>
    <property type="match status" value="1"/>
</dbReference>
<reference evidence="2" key="1">
    <citation type="submission" date="2020-11" db="EMBL/GenBank/DDBJ databases">
        <authorList>
            <person name="Tran Van P."/>
        </authorList>
    </citation>
    <scope>NUCLEOTIDE SEQUENCE</scope>
</reference>
<dbReference type="CDD" id="cd17039">
    <property type="entry name" value="Ubl_ubiquitin_like"/>
    <property type="match status" value="1"/>
</dbReference>
<evidence type="ECO:0000313" key="3">
    <source>
        <dbReference type="Proteomes" id="UP000728032"/>
    </source>
</evidence>
<dbReference type="EMBL" id="OC918316">
    <property type="protein sequence ID" value="CAD7649146.1"/>
    <property type="molecule type" value="Genomic_DNA"/>
</dbReference>
<dbReference type="Pfam" id="PF00240">
    <property type="entry name" value="ubiquitin"/>
    <property type="match status" value="1"/>
</dbReference>
<protein>
    <recommendedName>
        <fullName evidence="1">Ubiquitin-like domain-containing protein</fullName>
    </recommendedName>
</protein>
<name>A0A7R9LWQ3_9ACAR</name>
<organism evidence="2">
    <name type="scientific">Oppiella nova</name>
    <dbReference type="NCBI Taxonomy" id="334625"/>
    <lineage>
        <taxon>Eukaryota</taxon>
        <taxon>Metazoa</taxon>
        <taxon>Ecdysozoa</taxon>
        <taxon>Arthropoda</taxon>
        <taxon>Chelicerata</taxon>
        <taxon>Arachnida</taxon>
        <taxon>Acari</taxon>
        <taxon>Acariformes</taxon>
        <taxon>Sarcoptiformes</taxon>
        <taxon>Oribatida</taxon>
        <taxon>Brachypylina</taxon>
        <taxon>Oppioidea</taxon>
        <taxon>Oppiidae</taxon>
        <taxon>Oppiella</taxon>
    </lineage>
</organism>
<dbReference type="Gene3D" id="3.10.20.90">
    <property type="entry name" value="Phosphatidylinositol 3-kinase Catalytic Subunit, Chain A, domain 1"/>
    <property type="match status" value="1"/>
</dbReference>
<dbReference type="EMBL" id="CAJPVJ010003491">
    <property type="protein sequence ID" value="CAG2167624.1"/>
    <property type="molecule type" value="Genomic_DNA"/>
</dbReference>
<dbReference type="PROSITE" id="PS50053">
    <property type="entry name" value="UBIQUITIN_2"/>
    <property type="match status" value="1"/>
</dbReference>
<dbReference type="InterPro" id="IPR000626">
    <property type="entry name" value="Ubiquitin-like_dom"/>
</dbReference>
<evidence type="ECO:0000259" key="1">
    <source>
        <dbReference type="PROSITE" id="PS50053"/>
    </source>
</evidence>
<dbReference type="InterPro" id="IPR029071">
    <property type="entry name" value="Ubiquitin-like_domsf"/>
</dbReference>
<dbReference type="Proteomes" id="UP000728032">
    <property type="component" value="Unassembled WGS sequence"/>
</dbReference>
<evidence type="ECO:0000313" key="2">
    <source>
        <dbReference type="EMBL" id="CAD7649146.1"/>
    </source>
</evidence>
<sequence>MDSQSDHKPIIKPYVSEDGQWIRYMFGTQIAVYQVPDSGHKRALKFKSSPAGDNVFIGHFPLEDTDVEVWVDNIHGQRDIRYDIRLTDAYRYEYDLRAGDHCQHRSLSLNGHQLHVKSLSVKSCQRLVQRIVDRRAVTPAQAAYDSSRVKFALQIQKPFEVLGARIRLAVEYSARRFRAVDEPPVQCEAFEVDVGLDNTVAQLKDLIERQEGIGAKSVRLFRDQSLMKDPIRLADYRLFHGSRVQLLPRLLGGCPLNEEVLTDMYGPRGILCLGRRVNQHIHHQIDDFKPDDSLVVEPFVIEMRYDPYVYNTRNHDYWRSRGVPGPKPQPFLGNLLEVFRKPLSDIEEQRFR</sequence>
<feature type="domain" description="Ubiquitin-like" evidence="1">
    <location>
        <begin position="170"/>
        <end position="253"/>
    </location>
</feature>